<dbReference type="InterPro" id="IPR046174">
    <property type="entry name" value="DUF6176"/>
</dbReference>
<comment type="caution">
    <text evidence="1">The sequence shown here is derived from an EMBL/GenBank/DDBJ whole genome shotgun (WGS) entry which is preliminary data.</text>
</comment>
<protein>
    <submittedName>
        <fullName evidence="1">Conserved domain protein</fullName>
    </submittedName>
</protein>
<gene>
    <name evidence="1" type="ORF">LC0644_1465</name>
</gene>
<dbReference type="AlphaFoldDB" id="A0A0C9PPJ4"/>
<reference evidence="2" key="1">
    <citation type="submission" date="2014-05" db="EMBL/GenBank/DDBJ databases">
        <title>Whole genome sequencing of Lactobacillus casei NRIC0644.</title>
        <authorList>
            <person name="Atarashi H."/>
            <person name="Yoshida Y."/>
            <person name="Fujimura S."/>
            <person name="Tanaka N."/>
            <person name="Shiwa Y."/>
            <person name="Yoshikawa H."/>
            <person name="Okada S."/>
            <person name="Nakagawa J."/>
        </authorList>
    </citation>
    <scope>NUCLEOTIDE SEQUENCE [LARGE SCALE GENOMIC DNA]</scope>
    <source>
        <strain evidence="2">NRIC0644</strain>
    </source>
</reference>
<evidence type="ECO:0000313" key="2">
    <source>
        <dbReference type="Proteomes" id="UP000032552"/>
    </source>
</evidence>
<dbReference type="RefSeq" id="WP_045625019.1">
    <property type="nucleotide sequence ID" value="NZ_BAYM01000089.1"/>
</dbReference>
<name>A0A0C9PPJ4_LACPA</name>
<accession>A0A0C9PPJ4</accession>
<sequence>MLVELEGFAVYPDKVARAKAWMAFLKTHQKEVNATLGPEHILVERIFSLSVGGRFYLCWYTEQTGASPDVTESLNPIDQEHVAFWRECIDEDVTRLRFRLENSFYV</sequence>
<proteinExistence type="predicted"/>
<dbReference type="Proteomes" id="UP000032552">
    <property type="component" value="Unassembled WGS sequence"/>
</dbReference>
<organism evidence="1 2">
    <name type="scientific">Lacticaseibacillus paracasei NRIC 0644</name>
    <dbReference type="NCBI Taxonomy" id="1435038"/>
    <lineage>
        <taxon>Bacteria</taxon>
        <taxon>Bacillati</taxon>
        <taxon>Bacillota</taxon>
        <taxon>Bacilli</taxon>
        <taxon>Lactobacillales</taxon>
        <taxon>Lactobacillaceae</taxon>
        <taxon>Lacticaseibacillus</taxon>
    </lineage>
</organism>
<dbReference type="EMBL" id="BAYM01000089">
    <property type="protein sequence ID" value="GAN36876.1"/>
    <property type="molecule type" value="Genomic_DNA"/>
</dbReference>
<evidence type="ECO:0000313" key="1">
    <source>
        <dbReference type="EMBL" id="GAN36876.1"/>
    </source>
</evidence>
<dbReference type="Pfam" id="PF19673">
    <property type="entry name" value="DUF6176"/>
    <property type="match status" value="1"/>
</dbReference>